<reference evidence="2 3" key="1">
    <citation type="journal article" date="2010" name="J. Bacteriol.">
        <title>Biochemical characterization of a novel indole prenyltransferase from Streptomyces sp. SN-593.</title>
        <authorList>
            <person name="Takahashi S."/>
            <person name="Takagi H."/>
            <person name="Toyoda A."/>
            <person name="Uramoto M."/>
            <person name="Nogawa T."/>
            <person name="Ueki M."/>
            <person name="Sakaki Y."/>
            <person name="Osada H."/>
        </authorList>
    </citation>
    <scope>NUCLEOTIDE SEQUENCE [LARGE SCALE GENOMIC DNA]</scope>
    <source>
        <strain evidence="2 3">SN-593</strain>
    </source>
</reference>
<evidence type="ECO:0000256" key="1">
    <source>
        <dbReference type="SAM" id="SignalP"/>
    </source>
</evidence>
<dbReference type="KEGG" id="arev:RVR_3660"/>
<reference evidence="2 3" key="4">
    <citation type="journal article" date="2020" name="Sci. Rep.">
        <title>beta-carboline chemical signals induce reveromycin production through a LuxR family regulator in Streptomyces sp. SN-593.</title>
        <authorList>
            <person name="Panthee S."/>
            <person name="Kito N."/>
            <person name="Hayashi T."/>
            <person name="Shimizu T."/>
            <person name="Ishikawa J."/>
            <person name="Hamamoto H."/>
            <person name="Osada H."/>
            <person name="Takahashi S."/>
        </authorList>
    </citation>
    <scope>NUCLEOTIDE SEQUENCE [LARGE SCALE GENOMIC DNA]</scope>
    <source>
        <strain evidence="2 3">SN-593</strain>
    </source>
</reference>
<dbReference type="Proteomes" id="UP000595703">
    <property type="component" value="Chromosome"/>
</dbReference>
<keyword evidence="2" id="KW-0449">Lipoprotein</keyword>
<sequence length="226" mass="23539">MVRRRTAAVSTAAIALLLASPALTACGSGPDRAGAAAVVGDQRIAVSTVQARVTDLRDAASGDPQAEQAVAGATQLPTQVLNVIVQNRVVDRALADKHLTVTAGEVQREYDAEVQQLAGGSREQYEAGMLAQYGTPPDQIDSYLREKIGITKIIAALGYQPGSDGGEKALEDYMVKTAKSLDVHINPRYGVWDGTSASIGKVKDPWVVDKTPVAGTDDTAAAVGVA</sequence>
<feature type="signal peptide" evidence="1">
    <location>
        <begin position="1"/>
        <end position="24"/>
    </location>
</feature>
<dbReference type="InterPro" id="IPR027304">
    <property type="entry name" value="Trigger_fact/SurA_dom_sf"/>
</dbReference>
<dbReference type="SUPFAM" id="SSF109998">
    <property type="entry name" value="Triger factor/SurA peptide-binding domain-like"/>
    <property type="match status" value="1"/>
</dbReference>
<dbReference type="Pfam" id="PF13624">
    <property type="entry name" value="SurA_N_3"/>
    <property type="match status" value="1"/>
</dbReference>
<dbReference type="RefSeq" id="WP_202234009.1">
    <property type="nucleotide sequence ID" value="NZ_AP018365.1"/>
</dbReference>
<name>A0A7U3US43_9ACTN</name>
<dbReference type="Gene3D" id="1.10.4030.10">
    <property type="entry name" value="Porin chaperone SurA, peptide-binding domain"/>
    <property type="match status" value="1"/>
</dbReference>
<dbReference type="AlphaFoldDB" id="A0A7U3US43"/>
<gene>
    <name evidence="2" type="ORF">RVR_3660</name>
</gene>
<evidence type="ECO:0000313" key="3">
    <source>
        <dbReference type="Proteomes" id="UP000595703"/>
    </source>
</evidence>
<dbReference type="PROSITE" id="PS51257">
    <property type="entry name" value="PROKAR_LIPOPROTEIN"/>
    <property type="match status" value="1"/>
</dbReference>
<keyword evidence="1" id="KW-0732">Signal</keyword>
<organism evidence="2 3">
    <name type="scientific">Actinacidiphila reveromycinica</name>
    <dbReference type="NCBI Taxonomy" id="659352"/>
    <lineage>
        <taxon>Bacteria</taxon>
        <taxon>Bacillati</taxon>
        <taxon>Actinomycetota</taxon>
        <taxon>Actinomycetes</taxon>
        <taxon>Kitasatosporales</taxon>
        <taxon>Streptomycetaceae</taxon>
        <taxon>Actinacidiphila</taxon>
    </lineage>
</organism>
<evidence type="ECO:0000313" key="2">
    <source>
        <dbReference type="EMBL" id="BBA97762.1"/>
    </source>
</evidence>
<keyword evidence="3" id="KW-1185">Reference proteome</keyword>
<dbReference type="EMBL" id="AP018365">
    <property type="protein sequence ID" value="BBA97762.1"/>
    <property type="molecule type" value="Genomic_DNA"/>
</dbReference>
<protein>
    <submittedName>
        <fullName evidence="2">Putative lipoprotein</fullName>
    </submittedName>
</protein>
<feature type="chain" id="PRO_5038534076" evidence="1">
    <location>
        <begin position="25"/>
        <end position="226"/>
    </location>
</feature>
<reference evidence="2 3" key="2">
    <citation type="journal article" date="2011" name="J. Antibiot.">
        <title>Furaquinocins I and J: novel polyketide isoprenoid hybrid compounds from Streptomyces reveromyceticus SN-593.</title>
        <authorList>
            <person name="Panthee S."/>
            <person name="Takahashi S."/>
            <person name="Takagi H."/>
            <person name="Nogawa T."/>
            <person name="Oowada E."/>
            <person name="Uramoto M."/>
            <person name="Osada H."/>
        </authorList>
    </citation>
    <scope>NUCLEOTIDE SEQUENCE [LARGE SCALE GENOMIC DNA]</scope>
    <source>
        <strain evidence="2 3">SN-593</strain>
    </source>
</reference>
<proteinExistence type="predicted"/>
<reference evidence="2 3" key="3">
    <citation type="journal article" date="2011" name="Nat. Chem. Biol.">
        <title>Reveromycin A biosynthesis uses RevG and RevJ for stereospecific spiroacetal formation.</title>
        <authorList>
            <person name="Takahashi S."/>
            <person name="Toyoda A."/>
            <person name="Sekiyama Y."/>
            <person name="Takagi H."/>
            <person name="Nogawa T."/>
            <person name="Uramoto M."/>
            <person name="Suzuki R."/>
            <person name="Koshino H."/>
            <person name="Kumano T."/>
            <person name="Panthee S."/>
            <person name="Dairi T."/>
            <person name="Ishikawa J."/>
            <person name="Ikeda H."/>
            <person name="Sakaki Y."/>
            <person name="Osada H."/>
        </authorList>
    </citation>
    <scope>NUCLEOTIDE SEQUENCE [LARGE SCALE GENOMIC DNA]</scope>
    <source>
        <strain evidence="2 3">SN-593</strain>
    </source>
</reference>
<accession>A0A7U3US43</accession>